<dbReference type="RefSeq" id="WP_024463699.1">
    <property type="nucleotide sequence ID" value="NZ_CP062939.1"/>
</dbReference>
<proteinExistence type="predicted"/>
<reference evidence="1 2" key="1">
    <citation type="submission" date="2014-03" db="EMBL/GenBank/DDBJ databases">
        <title>Genomics of Bifidobacteria.</title>
        <authorList>
            <person name="Ventura M."/>
            <person name="Milani C."/>
            <person name="Lugli G.A."/>
        </authorList>
    </citation>
    <scope>NUCLEOTIDE SEQUENCE [LARGE SCALE GENOMIC DNA]</scope>
    <source>
        <strain evidence="1 2">LMG 11597</strain>
    </source>
</reference>
<evidence type="ECO:0000313" key="2">
    <source>
        <dbReference type="Proteomes" id="UP000029055"/>
    </source>
</evidence>
<keyword evidence="2" id="KW-1185">Reference proteome</keyword>
<dbReference type="EMBL" id="JGZR01000002">
    <property type="protein sequence ID" value="KFJ04967.1"/>
    <property type="molecule type" value="Genomic_DNA"/>
</dbReference>
<dbReference type="STRING" id="77635.BISU_1495"/>
<dbReference type="Proteomes" id="UP000029055">
    <property type="component" value="Unassembled WGS sequence"/>
</dbReference>
<accession>A0A087EB16</accession>
<comment type="caution">
    <text evidence="1">The sequence shown here is derived from an EMBL/GenBank/DDBJ whole genome shotgun (WGS) entry which is preliminary data.</text>
</comment>
<dbReference type="eggNOG" id="ENOG502ZCBY">
    <property type="taxonomic scope" value="Bacteria"/>
</dbReference>
<dbReference type="OrthoDB" id="3242676at2"/>
<evidence type="ECO:0000313" key="1">
    <source>
        <dbReference type="EMBL" id="KFJ04967.1"/>
    </source>
</evidence>
<sequence>MSTNDEKRVPGIAAQVERLAELGVPTQFGLSEKSLRDFANQLDRYPTKALIVPSGKPSNYSALTQLIQYRGKRGFVVVDFTDAADYEVFEGSDQHAVQMTENDWYLLVDPQRGDEFESASPSEALAEVTASNRVALSIVEGLMLAIQAPGMLERNHCYMTIASRKKKANGGFDARTPALWISNGTGRDAEENEDAPKLGWCWWNNRHTWLGIAHADRRQF</sequence>
<name>A0A087EB16_9BIFI</name>
<dbReference type="AlphaFoldDB" id="A0A087EB16"/>
<dbReference type="InterPro" id="IPR043755">
    <property type="entry name" value="DUF5701"/>
</dbReference>
<gene>
    <name evidence="1" type="ORF">BISU_1495</name>
</gene>
<dbReference type="Pfam" id="PF18959">
    <property type="entry name" value="DUF5701"/>
    <property type="match status" value="1"/>
</dbReference>
<organism evidence="1 2">
    <name type="scientific">Bifidobacterium subtile</name>
    <dbReference type="NCBI Taxonomy" id="77635"/>
    <lineage>
        <taxon>Bacteria</taxon>
        <taxon>Bacillati</taxon>
        <taxon>Actinomycetota</taxon>
        <taxon>Actinomycetes</taxon>
        <taxon>Bifidobacteriales</taxon>
        <taxon>Bifidobacteriaceae</taxon>
        <taxon>Bifidobacterium</taxon>
    </lineage>
</organism>
<protein>
    <submittedName>
        <fullName evidence="1">Uncharacterized protein</fullName>
    </submittedName>
</protein>